<evidence type="ECO:0000313" key="2">
    <source>
        <dbReference type="EMBL" id="BCS83270.1"/>
    </source>
</evidence>
<dbReference type="CDD" id="cd04301">
    <property type="entry name" value="NAT_SF"/>
    <property type="match status" value="1"/>
</dbReference>
<evidence type="ECO:0000259" key="1">
    <source>
        <dbReference type="PROSITE" id="PS51186"/>
    </source>
</evidence>
<dbReference type="EMBL" id="AP024483">
    <property type="protein sequence ID" value="BCS83270.1"/>
    <property type="molecule type" value="Genomic_DNA"/>
</dbReference>
<name>A0ABM7NSX3_9VIRU</name>
<evidence type="ECO:0000313" key="3">
    <source>
        <dbReference type="Proteomes" id="UP001321479"/>
    </source>
</evidence>
<dbReference type="InterPro" id="IPR000182">
    <property type="entry name" value="GNAT_dom"/>
</dbReference>
<dbReference type="PANTHER" id="PTHR13355:SF11">
    <property type="entry name" value="GLUCOSAMINE 6-PHOSPHATE N-ACETYLTRANSFERASE"/>
    <property type="match status" value="1"/>
</dbReference>
<dbReference type="Pfam" id="PF00583">
    <property type="entry name" value="Acetyltransf_1"/>
    <property type="match status" value="1"/>
</dbReference>
<reference evidence="2 3" key="1">
    <citation type="submission" date="2021-02" db="EMBL/GenBank/DDBJ databases">
        <title>Cotonvirus japonicus, which uses Golgi apparatus of host cells for its virion factory, phylogenetically links tailed tupanvirus and icosahedral mimivirus.</title>
        <authorList>
            <person name="Takahashi H."/>
            <person name="Fukaya S."/>
            <person name="Song C."/>
            <person name="Murata K."/>
            <person name="Takemura M."/>
        </authorList>
    </citation>
    <scope>NUCLEOTIDE SEQUENCE [LARGE SCALE GENOMIC DNA]</scope>
</reference>
<dbReference type="PANTHER" id="PTHR13355">
    <property type="entry name" value="GLUCOSAMINE 6-PHOSPHATE N-ACETYLTRANSFERASE"/>
    <property type="match status" value="1"/>
</dbReference>
<sequence>MEFVVNELESCDDNQSYMNVLKQLTCIDPNLITYDMFINQFNLIKSNPFHKIFVARHNNIIIGSTTVLIEPKFIHNLSCVGHIEDVVVDSKYRSYGIGKMLINKAIDHCKTNKCYKIILDCSKNCVGFYSKMGFVEKETQMVLYMNN</sequence>
<dbReference type="InterPro" id="IPR039143">
    <property type="entry name" value="GNPNAT1-like"/>
</dbReference>
<dbReference type="Proteomes" id="UP001321479">
    <property type="component" value="Segment"/>
</dbReference>
<proteinExistence type="predicted"/>
<dbReference type="GeneID" id="80558475"/>
<dbReference type="PROSITE" id="PS51186">
    <property type="entry name" value="GNAT"/>
    <property type="match status" value="1"/>
</dbReference>
<feature type="domain" description="N-acetyltransferase" evidence="1">
    <location>
        <begin position="3"/>
        <end position="147"/>
    </location>
</feature>
<protein>
    <submittedName>
        <fullName evidence="2">Glucosamine 6-phosphate N-acetyltransferase</fullName>
    </submittedName>
</protein>
<dbReference type="InterPro" id="IPR016181">
    <property type="entry name" value="Acyl_CoA_acyltransferase"/>
</dbReference>
<dbReference type="SUPFAM" id="SSF55729">
    <property type="entry name" value="Acyl-CoA N-acyltransferases (Nat)"/>
    <property type="match status" value="1"/>
</dbReference>
<dbReference type="RefSeq" id="YP_010841878.1">
    <property type="nucleotide sequence ID" value="NC_079139.1"/>
</dbReference>
<keyword evidence="3" id="KW-1185">Reference proteome</keyword>
<organism evidence="2 3">
    <name type="scientific">Cotonvirus japonicus</name>
    <dbReference type="NCBI Taxonomy" id="2811091"/>
    <lineage>
        <taxon>Viruses</taxon>
        <taxon>Varidnaviria</taxon>
        <taxon>Bamfordvirae</taxon>
        <taxon>Nucleocytoviricota</taxon>
        <taxon>Megaviricetes</taxon>
        <taxon>Imitervirales</taxon>
        <taxon>Mimiviridae</taxon>
        <taxon>Megamimivirinae</taxon>
        <taxon>Cotonvirus</taxon>
        <taxon>Cotonvirus japonicum</taxon>
    </lineage>
</organism>
<dbReference type="Gene3D" id="3.40.630.30">
    <property type="match status" value="1"/>
</dbReference>
<accession>A0ABM7NSX3</accession>